<dbReference type="PROSITE" id="PS00414">
    <property type="entry name" value="PROFILIN"/>
    <property type="match status" value="1"/>
</dbReference>
<dbReference type="GO" id="GO:0005856">
    <property type="term" value="C:cytoskeleton"/>
    <property type="evidence" value="ECO:0007669"/>
    <property type="project" value="UniProtKB-SubCell"/>
</dbReference>
<evidence type="ECO:0000256" key="4">
    <source>
        <dbReference type="ARBA" id="ARBA00023203"/>
    </source>
</evidence>
<dbReference type="SMART" id="SM00392">
    <property type="entry name" value="PROF"/>
    <property type="match status" value="1"/>
</dbReference>
<evidence type="ECO:0000313" key="7">
    <source>
        <dbReference type="EMBL" id="CAD8993756.1"/>
    </source>
</evidence>
<dbReference type="EMBL" id="HBGA01012545">
    <property type="protein sequence ID" value="CAD8993756.1"/>
    <property type="molecule type" value="Transcribed_RNA"/>
</dbReference>
<keyword evidence="4 6" id="KW-0009">Actin-binding</keyword>
<dbReference type="InterPro" id="IPR005455">
    <property type="entry name" value="PFN_euk"/>
</dbReference>
<dbReference type="AlphaFoldDB" id="A0A7S1N2L6"/>
<dbReference type="GO" id="GO:0003785">
    <property type="term" value="F:actin monomer binding"/>
    <property type="evidence" value="ECO:0007669"/>
    <property type="project" value="TreeGrafter"/>
</dbReference>
<accession>A0A7S1N2L6</accession>
<evidence type="ECO:0000256" key="3">
    <source>
        <dbReference type="ARBA" id="ARBA00022490"/>
    </source>
</evidence>
<gene>
    <name evidence="7" type="ORF">EGYM00392_LOCUS4806</name>
</gene>
<protein>
    <recommendedName>
        <fullName evidence="6">Profilin</fullName>
    </recommendedName>
</protein>
<dbReference type="InterPro" id="IPR036140">
    <property type="entry name" value="PFN_sf"/>
</dbReference>
<evidence type="ECO:0000256" key="5">
    <source>
        <dbReference type="ARBA" id="ARBA00023212"/>
    </source>
</evidence>
<dbReference type="InterPro" id="IPR027310">
    <property type="entry name" value="Profilin_CS"/>
</dbReference>
<dbReference type="PANTHER" id="PTHR11604">
    <property type="entry name" value="PROFILIN"/>
    <property type="match status" value="1"/>
</dbReference>
<dbReference type="PANTHER" id="PTHR11604:SF0">
    <property type="entry name" value="PROFILIN"/>
    <property type="match status" value="1"/>
</dbReference>
<dbReference type="PRINTS" id="PR01640">
    <property type="entry name" value="PROFILINPLNT"/>
</dbReference>
<comment type="subcellular location">
    <subcellularLocation>
        <location evidence="1">Cytoplasm</location>
        <location evidence="1">Cytoskeleton</location>
    </subcellularLocation>
</comment>
<dbReference type="Pfam" id="PF00235">
    <property type="entry name" value="Profilin"/>
    <property type="match status" value="1"/>
</dbReference>
<sequence>MSWQDYVDTNLVGSGHCHYAAIIGVDGGGVWAKSEGWAIEADCPAIVEAMTKSPDDLFAAGLKLGTKKFFTIQAENNSFYGKCGTDGLAMACSKQAIVIGYHGEGPTGPNCKIVVEQIRDYLLGVGY</sequence>
<evidence type="ECO:0000256" key="1">
    <source>
        <dbReference type="ARBA" id="ARBA00004245"/>
    </source>
</evidence>
<organism evidence="7">
    <name type="scientific">Eutreptiella gymnastica</name>
    <dbReference type="NCBI Taxonomy" id="73025"/>
    <lineage>
        <taxon>Eukaryota</taxon>
        <taxon>Discoba</taxon>
        <taxon>Euglenozoa</taxon>
        <taxon>Euglenida</taxon>
        <taxon>Spirocuta</taxon>
        <taxon>Euglenophyceae</taxon>
        <taxon>Eutreptiales</taxon>
        <taxon>Eutreptiaceae</taxon>
        <taxon>Eutreptiella</taxon>
    </lineage>
</organism>
<keyword evidence="3" id="KW-0963">Cytoplasm</keyword>
<dbReference type="GO" id="GO:0005938">
    <property type="term" value="C:cell cortex"/>
    <property type="evidence" value="ECO:0007669"/>
    <property type="project" value="TreeGrafter"/>
</dbReference>
<evidence type="ECO:0000256" key="6">
    <source>
        <dbReference type="RuleBase" id="RU003909"/>
    </source>
</evidence>
<comment type="similarity">
    <text evidence="2 6">Belongs to the profilin family.</text>
</comment>
<dbReference type="SUPFAM" id="SSF55770">
    <property type="entry name" value="Profilin (actin-binding protein)"/>
    <property type="match status" value="1"/>
</dbReference>
<dbReference type="Gene3D" id="3.30.450.30">
    <property type="entry name" value="Dynein light chain 2a, cytoplasmic"/>
    <property type="match status" value="1"/>
</dbReference>
<proteinExistence type="inferred from homology"/>
<dbReference type="CDD" id="cd00148">
    <property type="entry name" value="PROF"/>
    <property type="match status" value="1"/>
</dbReference>
<reference evidence="7" key="1">
    <citation type="submission" date="2021-01" db="EMBL/GenBank/DDBJ databases">
        <authorList>
            <person name="Corre E."/>
            <person name="Pelletier E."/>
            <person name="Niang G."/>
            <person name="Scheremetjew M."/>
            <person name="Finn R."/>
            <person name="Kale V."/>
            <person name="Holt S."/>
            <person name="Cochrane G."/>
            <person name="Meng A."/>
            <person name="Brown T."/>
            <person name="Cohen L."/>
        </authorList>
    </citation>
    <scope>NUCLEOTIDE SEQUENCE</scope>
    <source>
        <strain evidence="7">NIES-381</strain>
    </source>
</reference>
<evidence type="ECO:0000256" key="2">
    <source>
        <dbReference type="ARBA" id="ARBA00010058"/>
    </source>
</evidence>
<dbReference type="InterPro" id="IPR048278">
    <property type="entry name" value="PFN"/>
</dbReference>
<keyword evidence="5" id="KW-0206">Cytoskeleton</keyword>
<name>A0A7S1N2L6_9EUGL</name>